<organism evidence="1 2">
    <name type="scientific">Oryza sativa subsp. japonica</name>
    <name type="common">Rice</name>
    <dbReference type="NCBI Taxonomy" id="39947"/>
    <lineage>
        <taxon>Eukaryota</taxon>
        <taxon>Viridiplantae</taxon>
        <taxon>Streptophyta</taxon>
        <taxon>Embryophyta</taxon>
        <taxon>Tracheophyta</taxon>
        <taxon>Spermatophyta</taxon>
        <taxon>Magnoliopsida</taxon>
        <taxon>Liliopsida</taxon>
        <taxon>Poales</taxon>
        <taxon>Poaceae</taxon>
        <taxon>BOP clade</taxon>
        <taxon>Oryzoideae</taxon>
        <taxon>Oryzeae</taxon>
        <taxon>Oryzinae</taxon>
        <taxon>Oryza</taxon>
        <taxon>Oryza sativa</taxon>
    </lineage>
</organism>
<proteinExistence type="predicted"/>
<dbReference type="Proteomes" id="UP000059680">
    <property type="component" value="Chromosome 10"/>
</dbReference>
<dbReference type="InParanoid" id="A0A0P0XWI4"/>
<sequence>MILCHGVGELVGPGTDELVHELVDDLDPLLERRLGADVEQPGQLPERVEVAEQEVLAGVVERLGEVAPLAGAIQRVEVLPEGDGEDGLGIDMACMHLP</sequence>
<reference evidence="1 2" key="2">
    <citation type="journal article" date="2013" name="Plant Cell Physiol.">
        <title>Rice Annotation Project Database (RAP-DB): an integrative and interactive database for rice genomics.</title>
        <authorList>
            <person name="Sakai H."/>
            <person name="Lee S.S."/>
            <person name="Tanaka T."/>
            <person name="Numa H."/>
            <person name="Kim J."/>
            <person name="Kawahara Y."/>
            <person name="Wakimoto H."/>
            <person name="Yang C.C."/>
            <person name="Iwamoto M."/>
            <person name="Abe T."/>
            <person name="Yamada Y."/>
            <person name="Muto A."/>
            <person name="Inokuchi H."/>
            <person name="Ikemura T."/>
            <person name="Matsumoto T."/>
            <person name="Sasaki T."/>
            <person name="Itoh T."/>
        </authorList>
    </citation>
    <scope>NUCLEOTIDE SEQUENCE [LARGE SCALE GENOMIC DNA]</scope>
    <source>
        <strain evidence="2">cv. Nipponbare</strain>
    </source>
</reference>
<dbReference type="AlphaFoldDB" id="A0A0P0XWI4"/>
<protein>
    <submittedName>
        <fullName evidence="1">Os10g0525301 protein</fullName>
    </submittedName>
</protein>
<dbReference type="PaxDb" id="39947-A0A0P0XWI4"/>
<reference evidence="2" key="1">
    <citation type="journal article" date="2005" name="Nature">
        <title>The map-based sequence of the rice genome.</title>
        <authorList>
            <consortium name="International rice genome sequencing project (IRGSP)"/>
            <person name="Matsumoto T."/>
            <person name="Wu J."/>
            <person name="Kanamori H."/>
            <person name="Katayose Y."/>
            <person name="Fujisawa M."/>
            <person name="Namiki N."/>
            <person name="Mizuno H."/>
            <person name="Yamamoto K."/>
            <person name="Antonio B.A."/>
            <person name="Baba T."/>
            <person name="Sakata K."/>
            <person name="Nagamura Y."/>
            <person name="Aoki H."/>
            <person name="Arikawa K."/>
            <person name="Arita K."/>
            <person name="Bito T."/>
            <person name="Chiden Y."/>
            <person name="Fujitsuka N."/>
            <person name="Fukunaka R."/>
            <person name="Hamada M."/>
            <person name="Harada C."/>
            <person name="Hayashi A."/>
            <person name="Hijishita S."/>
            <person name="Honda M."/>
            <person name="Hosokawa S."/>
            <person name="Ichikawa Y."/>
            <person name="Idonuma A."/>
            <person name="Iijima M."/>
            <person name="Ikeda M."/>
            <person name="Ikeno M."/>
            <person name="Ito K."/>
            <person name="Ito S."/>
            <person name="Ito T."/>
            <person name="Ito Y."/>
            <person name="Ito Y."/>
            <person name="Iwabuchi A."/>
            <person name="Kamiya K."/>
            <person name="Karasawa W."/>
            <person name="Kurita K."/>
            <person name="Katagiri S."/>
            <person name="Kikuta A."/>
            <person name="Kobayashi H."/>
            <person name="Kobayashi N."/>
            <person name="Machita K."/>
            <person name="Maehara T."/>
            <person name="Masukawa M."/>
            <person name="Mizubayashi T."/>
            <person name="Mukai Y."/>
            <person name="Nagasaki H."/>
            <person name="Nagata Y."/>
            <person name="Naito S."/>
            <person name="Nakashima M."/>
            <person name="Nakama Y."/>
            <person name="Nakamichi Y."/>
            <person name="Nakamura M."/>
            <person name="Meguro A."/>
            <person name="Negishi M."/>
            <person name="Ohta I."/>
            <person name="Ohta T."/>
            <person name="Okamoto M."/>
            <person name="Ono N."/>
            <person name="Saji S."/>
            <person name="Sakaguchi M."/>
            <person name="Sakai K."/>
            <person name="Shibata M."/>
            <person name="Shimokawa T."/>
            <person name="Song J."/>
            <person name="Takazaki Y."/>
            <person name="Terasawa K."/>
            <person name="Tsugane M."/>
            <person name="Tsuji K."/>
            <person name="Ueda S."/>
            <person name="Waki K."/>
            <person name="Yamagata H."/>
            <person name="Yamamoto M."/>
            <person name="Yamamoto S."/>
            <person name="Yamane H."/>
            <person name="Yoshiki S."/>
            <person name="Yoshihara R."/>
            <person name="Yukawa K."/>
            <person name="Zhong H."/>
            <person name="Yano M."/>
            <person name="Yuan Q."/>
            <person name="Ouyang S."/>
            <person name="Liu J."/>
            <person name="Jones K.M."/>
            <person name="Gansberger K."/>
            <person name="Moffat K."/>
            <person name="Hill J."/>
            <person name="Bera J."/>
            <person name="Fadrosh D."/>
            <person name="Jin S."/>
            <person name="Johri S."/>
            <person name="Kim M."/>
            <person name="Overton L."/>
            <person name="Reardon M."/>
            <person name="Tsitrin T."/>
            <person name="Vuong H."/>
            <person name="Weaver B."/>
            <person name="Ciecko A."/>
            <person name="Tallon L."/>
            <person name="Jackson J."/>
            <person name="Pai G."/>
            <person name="Aken S.V."/>
            <person name="Utterback T."/>
            <person name="Reidmuller S."/>
            <person name="Feldblyum T."/>
            <person name="Hsiao J."/>
            <person name="Zismann V."/>
            <person name="Iobst S."/>
            <person name="de Vazeille A.R."/>
            <person name="Buell C.R."/>
            <person name="Ying K."/>
            <person name="Li Y."/>
            <person name="Lu T."/>
            <person name="Huang Y."/>
            <person name="Zhao Q."/>
            <person name="Feng Q."/>
            <person name="Zhang L."/>
            <person name="Zhu J."/>
            <person name="Weng Q."/>
            <person name="Mu J."/>
            <person name="Lu Y."/>
            <person name="Fan D."/>
            <person name="Liu Y."/>
            <person name="Guan J."/>
            <person name="Zhang Y."/>
            <person name="Yu S."/>
            <person name="Liu X."/>
            <person name="Zhang Y."/>
            <person name="Hong G."/>
            <person name="Han B."/>
            <person name="Choisne N."/>
            <person name="Demange N."/>
            <person name="Orjeda G."/>
            <person name="Samain S."/>
            <person name="Cattolico L."/>
            <person name="Pelletier E."/>
            <person name="Couloux A."/>
            <person name="Segurens B."/>
            <person name="Wincker P."/>
            <person name="D'Hont A."/>
            <person name="Scarpelli C."/>
            <person name="Weissenbach J."/>
            <person name="Salanoubat M."/>
            <person name="Quetier F."/>
            <person name="Yu Y."/>
            <person name="Kim H.R."/>
            <person name="Rambo T."/>
            <person name="Currie J."/>
            <person name="Collura K."/>
            <person name="Luo M."/>
            <person name="Yang T."/>
            <person name="Ammiraju J.S.S."/>
            <person name="Engler F."/>
            <person name="Soderlund C."/>
            <person name="Wing R.A."/>
            <person name="Palmer L.E."/>
            <person name="de la Bastide M."/>
            <person name="Spiegel L."/>
            <person name="Nascimento L."/>
            <person name="Zutavern T."/>
            <person name="O'Shaughnessy A."/>
            <person name="Dike S."/>
            <person name="Dedhia N."/>
            <person name="Preston R."/>
            <person name="Balija V."/>
            <person name="McCombie W.R."/>
            <person name="Chow T."/>
            <person name="Chen H."/>
            <person name="Chung M."/>
            <person name="Chen C."/>
            <person name="Shaw J."/>
            <person name="Wu H."/>
            <person name="Hsiao K."/>
            <person name="Chao Y."/>
            <person name="Chu M."/>
            <person name="Cheng C."/>
            <person name="Hour A."/>
            <person name="Lee P."/>
            <person name="Lin S."/>
            <person name="Lin Y."/>
            <person name="Liou J."/>
            <person name="Liu S."/>
            <person name="Hsing Y."/>
            <person name="Raghuvanshi S."/>
            <person name="Mohanty A."/>
            <person name="Bharti A.K."/>
            <person name="Gaur A."/>
            <person name="Gupta V."/>
            <person name="Kumar D."/>
            <person name="Ravi V."/>
            <person name="Vij S."/>
            <person name="Kapur A."/>
            <person name="Khurana P."/>
            <person name="Khurana P."/>
            <person name="Khurana J.P."/>
            <person name="Tyagi A.K."/>
            <person name="Gaikwad K."/>
            <person name="Singh A."/>
            <person name="Dalal V."/>
            <person name="Srivastava S."/>
            <person name="Dixit A."/>
            <person name="Pal A.K."/>
            <person name="Ghazi I.A."/>
            <person name="Yadav M."/>
            <person name="Pandit A."/>
            <person name="Bhargava A."/>
            <person name="Sureshbabu K."/>
            <person name="Batra K."/>
            <person name="Sharma T.R."/>
            <person name="Mohapatra T."/>
            <person name="Singh N.K."/>
            <person name="Messing J."/>
            <person name="Nelson A.B."/>
            <person name="Fuks G."/>
            <person name="Kavchok S."/>
            <person name="Keizer G."/>
            <person name="Linton E."/>
            <person name="Llaca V."/>
            <person name="Song R."/>
            <person name="Tanyolac B."/>
            <person name="Young S."/>
            <person name="Ho-Il K."/>
            <person name="Hahn J.H."/>
            <person name="Sangsakoo G."/>
            <person name="Vanavichit A."/>
            <person name="de Mattos Luiz.A.T."/>
            <person name="Zimmer P.D."/>
            <person name="Malone G."/>
            <person name="Dellagostin O."/>
            <person name="de Oliveira A.C."/>
            <person name="Bevan M."/>
            <person name="Bancroft I."/>
            <person name="Minx P."/>
            <person name="Cordum H."/>
            <person name="Wilson R."/>
            <person name="Cheng Z."/>
            <person name="Jin W."/>
            <person name="Jiang J."/>
            <person name="Leong S.A."/>
            <person name="Iwama H."/>
            <person name="Gojobori T."/>
            <person name="Itoh T."/>
            <person name="Niimura Y."/>
            <person name="Fujii Y."/>
            <person name="Habara T."/>
            <person name="Sakai H."/>
            <person name="Sato Y."/>
            <person name="Wilson G."/>
            <person name="Kumar K."/>
            <person name="McCouch S."/>
            <person name="Juretic N."/>
            <person name="Hoen D."/>
            <person name="Wright S."/>
            <person name="Bruskiewich R."/>
            <person name="Bureau T."/>
            <person name="Miyao A."/>
            <person name="Hirochika H."/>
            <person name="Nishikawa T."/>
            <person name="Kadowaki K."/>
            <person name="Sugiura M."/>
            <person name="Burr B."/>
            <person name="Sasaki T."/>
        </authorList>
    </citation>
    <scope>NUCLEOTIDE SEQUENCE [LARGE SCALE GENOMIC DNA]</scope>
    <source>
        <strain evidence="2">cv. Nipponbare</strain>
    </source>
</reference>
<accession>A0A0P0XWI4</accession>
<name>A0A0P0XWI4_ORYSJ</name>
<gene>
    <name evidence="1" type="ordered locus">Os10g0525301</name>
    <name evidence="1" type="ORF">OSNPB_100525301</name>
</gene>
<dbReference type="EMBL" id="AP014966">
    <property type="protein sequence ID" value="BAT11748.1"/>
    <property type="molecule type" value="Genomic_DNA"/>
</dbReference>
<dbReference type="Gramene" id="Os10t0525301-00">
    <property type="protein sequence ID" value="Os10t0525301-00"/>
    <property type="gene ID" value="Os10g0525301"/>
</dbReference>
<evidence type="ECO:0000313" key="2">
    <source>
        <dbReference type="Proteomes" id="UP000059680"/>
    </source>
</evidence>
<keyword evidence="2" id="KW-1185">Reference proteome</keyword>
<reference evidence="1 2" key="3">
    <citation type="journal article" date="2013" name="Rice">
        <title>Improvement of the Oryza sativa Nipponbare reference genome using next generation sequence and optical map data.</title>
        <authorList>
            <person name="Kawahara Y."/>
            <person name="de la Bastide M."/>
            <person name="Hamilton J.P."/>
            <person name="Kanamori H."/>
            <person name="McCombie W.R."/>
            <person name="Ouyang S."/>
            <person name="Schwartz D.C."/>
            <person name="Tanaka T."/>
            <person name="Wu J."/>
            <person name="Zhou S."/>
            <person name="Childs K.L."/>
            <person name="Davidson R.M."/>
            <person name="Lin H."/>
            <person name="Quesada-Ocampo L."/>
            <person name="Vaillancourt B."/>
            <person name="Sakai H."/>
            <person name="Lee S.S."/>
            <person name="Kim J."/>
            <person name="Numa H."/>
            <person name="Itoh T."/>
            <person name="Buell C.R."/>
            <person name="Matsumoto T."/>
        </authorList>
    </citation>
    <scope>NUCLEOTIDE SEQUENCE [LARGE SCALE GENOMIC DNA]</scope>
    <source>
        <strain evidence="2">cv. Nipponbare</strain>
    </source>
</reference>
<evidence type="ECO:0000313" key="1">
    <source>
        <dbReference type="EMBL" id="BAT11748.1"/>
    </source>
</evidence>